<dbReference type="AlphaFoldDB" id="A0A2T2YM41"/>
<proteinExistence type="predicted"/>
<organism evidence="2 3">
    <name type="scientific">Adhaeribacter arboris</name>
    <dbReference type="NCBI Taxonomy" id="2072846"/>
    <lineage>
        <taxon>Bacteria</taxon>
        <taxon>Pseudomonadati</taxon>
        <taxon>Bacteroidota</taxon>
        <taxon>Cytophagia</taxon>
        <taxon>Cytophagales</taxon>
        <taxon>Hymenobacteraceae</taxon>
        <taxon>Adhaeribacter</taxon>
    </lineage>
</organism>
<keyword evidence="1" id="KW-0732">Signal</keyword>
<dbReference type="PANTHER" id="PTHR46580">
    <property type="entry name" value="SENSOR KINASE-RELATED"/>
    <property type="match status" value="1"/>
</dbReference>
<comment type="caution">
    <text evidence="2">The sequence shown here is derived from an EMBL/GenBank/DDBJ whole genome shotgun (WGS) entry which is preliminary data.</text>
</comment>
<accession>A0A2T2YM41</accession>
<evidence type="ECO:0008006" key="4">
    <source>
        <dbReference type="Google" id="ProtNLM"/>
    </source>
</evidence>
<name>A0A2T2YM41_9BACT</name>
<dbReference type="SUPFAM" id="SSF69318">
    <property type="entry name" value="Integrin alpha N-terminal domain"/>
    <property type="match status" value="1"/>
</dbReference>
<dbReference type="InterPro" id="IPR028994">
    <property type="entry name" value="Integrin_alpha_N"/>
</dbReference>
<reference evidence="2 3" key="1">
    <citation type="submission" date="2018-03" db="EMBL/GenBank/DDBJ databases">
        <title>Adhaeribacter sp. HMF7605 Genome sequencing and assembly.</title>
        <authorList>
            <person name="Kang H."/>
            <person name="Kang J."/>
            <person name="Cha I."/>
            <person name="Kim H."/>
            <person name="Joh K."/>
        </authorList>
    </citation>
    <scope>NUCLEOTIDE SEQUENCE [LARGE SCALE GENOMIC DNA]</scope>
    <source>
        <strain evidence="2 3">HMF7605</strain>
    </source>
</reference>
<keyword evidence="3" id="KW-1185">Reference proteome</keyword>
<dbReference type="Pfam" id="PF13517">
    <property type="entry name" value="FG-GAP_3"/>
    <property type="match status" value="1"/>
</dbReference>
<evidence type="ECO:0000256" key="1">
    <source>
        <dbReference type="ARBA" id="ARBA00022729"/>
    </source>
</evidence>
<gene>
    <name evidence="2" type="ORF">AHMF7605_25295</name>
</gene>
<evidence type="ECO:0000313" key="3">
    <source>
        <dbReference type="Proteomes" id="UP000240357"/>
    </source>
</evidence>
<dbReference type="InterPro" id="IPR013517">
    <property type="entry name" value="FG-GAP"/>
</dbReference>
<protein>
    <recommendedName>
        <fullName evidence="4">VCBS repeat-containing protein</fullName>
    </recommendedName>
</protein>
<evidence type="ECO:0000313" key="2">
    <source>
        <dbReference type="EMBL" id="PSR56574.1"/>
    </source>
</evidence>
<dbReference type="Proteomes" id="UP000240357">
    <property type="component" value="Unassembled WGS sequence"/>
</dbReference>
<dbReference type="EMBL" id="PYFT01000001">
    <property type="protein sequence ID" value="PSR56574.1"/>
    <property type="molecule type" value="Genomic_DNA"/>
</dbReference>
<dbReference type="PANTHER" id="PTHR46580:SF4">
    <property type="entry name" value="ATP_GTP-BINDING PROTEIN"/>
    <property type="match status" value="1"/>
</dbReference>
<sequence length="372" mass="41245">MCKELENAGMITAALWTDFDQDNQVDLIVTGEWMPVLFFRNNNGIFKNVTRQTGLPPTEGWWNSLTAGDFDNDGDLDYVAGNLGLNSRYKASAEQPVTLVAKDFDKSGNIDPVMGYYIQGKNYPAPPRDALTDQMVTMRKRFPRYSDYGEATFDKLFTPEKLKDARQLKSHRFTSSYIQNQSQGKFKIKALSTVAQVAPVFGMVTTDFNHDGNLDLLLVGNSYATETAVGYYDASVGTCLAGTGKGTFRSIAPKVSGFTVAGDTKALAQLLTTGNKPLYLVTQNADSLKVFTSTSNQNYQIIPLQPTDAYAELHFTNGKKHREEFYYGSGYLSQSSRTLISQNLATVYITDFTGKQRQIELGSKAVALQRTR</sequence>